<keyword evidence="2" id="KW-0808">Transferase</keyword>
<reference evidence="3" key="1">
    <citation type="submission" date="2015-03" db="EMBL/GenBank/DDBJ databases">
        <authorList>
            <person name="Urmite Genomes"/>
        </authorList>
    </citation>
    <scope>NUCLEOTIDE SEQUENCE [LARGE SCALE GENOMIC DNA]</scope>
    <source>
        <strain evidence="3">FF10</strain>
    </source>
</reference>
<dbReference type="PANTHER" id="PTHR43792">
    <property type="entry name" value="GNAT FAMILY, PUTATIVE (AFU_ORTHOLOGUE AFUA_3G00765)-RELATED-RELATED"/>
    <property type="match status" value="1"/>
</dbReference>
<accession>A0A0E4CS22</accession>
<proteinExistence type="predicted"/>
<dbReference type="Proteomes" id="UP000198604">
    <property type="component" value="Unassembled WGS sequence"/>
</dbReference>
<dbReference type="PROSITE" id="PS51186">
    <property type="entry name" value="GNAT"/>
    <property type="match status" value="1"/>
</dbReference>
<name>A0A0E4CS22_9STRE</name>
<dbReference type="OrthoDB" id="9798081at2"/>
<dbReference type="SUPFAM" id="SSF55729">
    <property type="entry name" value="Acyl-CoA N-acyltransferases (Nat)"/>
    <property type="match status" value="1"/>
</dbReference>
<organism evidence="2 3">
    <name type="scientific">Streptococcus varani</name>
    <dbReference type="NCBI Taxonomy" id="1608583"/>
    <lineage>
        <taxon>Bacteria</taxon>
        <taxon>Bacillati</taxon>
        <taxon>Bacillota</taxon>
        <taxon>Bacilli</taxon>
        <taxon>Lactobacillales</taxon>
        <taxon>Streptococcaceae</taxon>
        <taxon>Streptococcus</taxon>
    </lineage>
</organism>
<dbReference type="InterPro" id="IPR051531">
    <property type="entry name" value="N-acetyltransferase"/>
</dbReference>
<feature type="domain" description="N-acetyltransferase" evidence="1">
    <location>
        <begin position="14"/>
        <end position="176"/>
    </location>
</feature>
<evidence type="ECO:0000259" key="1">
    <source>
        <dbReference type="PROSITE" id="PS51186"/>
    </source>
</evidence>
<sequence>MKKRGTQLIETDRLILRPLRLEDAQDMYDNWASSQEATRYVTWEAYGDLAPLIERLKLRQEHYLNKELYDWGIFVKDQEVLIGTITFVDLSDLHRLGELGYIIGPKWWGKGYVLEAARAICRFGFQELELHRIQAVHDVRNPASGRVMEKLGMHYEGTFRDCRLVKGEYVTLKQYAFLADEFRDE</sequence>
<dbReference type="InterPro" id="IPR000182">
    <property type="entry name" value="GNAT_dom"/>
</dbReference>
<keyword evidence="3" id="KW-1185">Reference proteome</keyword>
<evidence type="ECO:0000313" key="3">
    <source>
        <dbReference type="Proteomes" id="UP000198604"/>
    </source>
</evidence>
<dbReference type="InterPro" id="IPR016181">
    <property type="entry name" value="Acyl_CoA_acyltransferase"/>
</dbReference>
<dbReference type="EMBL" id="CTEN01000001">
    <property type="protein sequence ID" value="CQR24125.1"/>
    <property type="molecule type" value="Genomic_DNA"/>
</dbReference>
<dbReference type="Gene3D" id="3.40.630.30">
    <property type="match status" value="1"/>
</dbReference>
<dbReference type="GO" id="GO:0016747">
    <property type="term" value="F:acyltransferase activity, transferring groups other than amino-acyl groups"/>
    <property type="evidence" value="ECO:0007669"/>
    <property type="project" value="InterPro"/>
</dbReference>
<dbReference type="AlphaFoldDB" id="A0A0E4CS22"/>
<protein>
    <submittedName>
        <fullName evidence="2">Acetyltransferase</fullName>
    </submittedName>
</protein>
<dbReference type="STRING" id="1608583.BN1356_00488"/>
<dbReference type="RefSeq" id="WP_093649828.1">
    <property type="nucleotide sequence ID" value="NZ_CTEN01000001.1"/>
</dbReference>
<dbReference type="Pfam" id="PF13302">
    <property type="entry name" value="Acetyltransf_3"/>
    <property type="match status" value="1"/>
</dbReference>
<evidence type="ECO:0000313" key="2">
    <source>
        <dbReference type="EMBL" id="CQR24125.1"/>
    </source>
</evidence>
<gene>
    <name evidence="2" type="ORF">BN1356_00488</name>
</gene>